<proteinExistence type="predicted"/>
<evidence type="ECO:0000313" key="1">
    <source>
        <dbReference type="EMBL" id="MCF2526987.1"/>
    </source>
</evidence>
<comment type="caution">
    <text evidence="1">The sequence shown here is derived from an EMBL/GenBank/DDBJ whole genome shotgun (WGS) entry which is preliminary data.</text>
</comment>
<dbReference type="AlphaFoldDB" id="A0AA41PWR3"/>
<protein>
    <submittedName>
        <fullName evidence="1">Uncharacterized protein</fullName>
    </submittedName>
</protein>
<evidence type="ECO:0000313" key="2">
    <source>
        <dbReference type="Proteomes" id="UP001165378"/>
    </source>
</evidence>
<dbReference type="Proteomes" id="UP001165378">
    <property type="component" value="Unassembled WGS sequence"/>
</dbReference>
<dbReference type="RefSeq" id="WP_235051142.1">
    <property type="nucleotide sequence ID" value="NZ_JAKFHA010000003.1"/>
</dbReference>
<name>A0AA41PWR3_9ACTN</name>
<keyword evidence="2" id="KW-1185">Reference proteome</keyword>
<gene>
    <name evidence="1" type="ORF">LZ495_07120</name>
</gene>
<reference evidence="1" key="1">
    <citation type="submission" date="2022-01" db="EMBL/GenBank/DDBJ databases">
        <title>Genome-Based Taxonomic Classification of the Phylum Actinobacteria.</title>
        <authorList>
            <person name="Gao Y."/>
        </authorList>
    </citation>
    <scope>NUCLEOTIDE SEQUENCE</scope>
    <source>
        <strain evidence="1">KLBMP 8922</strain>
    </source>
</reference>
<organism evidence="1 2">
    <name type="scientific">Yinghuangia soli</name>
    <dbReference type="NCBI Taxonomy" id="2908204"/>
    <lineage>
        <taxon>Bacteria</taxon>
        <taxon>Bacillati</taxon>
        <taxon>Actinomycetota</taxon>
        <taxon>Actinomycetes</taxon>
        <taxon>Kitasatosporales</taxon>
        <taxon>Streptomycetaceae</taxon>
        <taxon>Yinghuangia</taxon>
    </lineage>
</organism>
<dbReference type="EMBL" id="JAKFHA010000003">
    <property type="protein sequence ID" value="MCF2526987.1"/>
    <property type="molecule type" value="Genomic_DNA"/>
</dbReference>
<sequence length="154" mass="18166">MSSDEVASRDAFFGLSPIRRPRRLRLLPTRVWTAEQWHRIQRGHMAESMEGHWCAFAEGDRVFLHRTWTGYGIYEATFEPFEGGFRIAEAVVETHWRRYAPVISRYAAQHYSVLLEGVLASIAMEEWPADLQQRSDEVQALMTGANRRRWWRRK</sequence>
<accession>A0AA41PWR3</accession>